<keyword evidence="8" id="KW-1185">Reference proteome</keyword>
<reference evidence="7 8" key="1">
    <citation type="submission" date="2024-02" db="EMBL/GenBank/DDBJ databases">
        <authorList>
            <person name="Daric V."/>
            <person name="Darras S."/>
        </authorList>
    </citation>
    <scope>NUCLEOTIDE SEQUENCE [LARGE SCALE GENOMIC DNA]</scope>
</reference>
<evidence type="ECO:0000256" key="3">
    <source>
        <dbReference type="ARBA" id="ARBA00022679"/>
    </source>
</evidence>
<organism evidence="7 8">
    <name type="scientific">Clavelina lepadiformis</name>
    <name type="common">Light-bulb sea squirt</name>
    <name type="synonym">Ascidia lepadiformis</name>
    <dbReference type="NCBI Taxonomy" id="159417"/>
    <lineage>
        <taxon>Eukaryota</taxon>
        <taxon>Metazoa</taxon>
        <taxon>Chordata</taxon>
        <taxon>Tunicata</taxon>
        <taxon>Ascidiacea</taxon>
        <taxon>Aplousobranchia</taxon>
        <taxon>Clavelinidae</taxon>
        <taxon>Clavelina</taxon>
    </lineage>
</organism>
<keyword evidence="1 5" id="KW-0963">Cytoplasm</keyword>
<dbReference type="InterPro" id="IPR029063">
    <property type="entry name" value="SAM-dependent_MTases_sf"/>
</dbReference>
<protein>
    <recommendedName>
        <fullName evidence="5">Protein-lysine N-methyltransferase CVLEPA_LOCUS5533</fullName>
        <ecNumber evidence="5">2.1.1.-</ecNumber>
    </recommendedName>
</protein>
<comment type="caution">
    <text evidence="7">The sequence shown here is derived from an EMBL/GenBank/DDBJ whole genome shotgun (WGS) entry which is preliminary data.</text>
</comment>
<evidence type="ECO:0000313" key="8">
    <source>
        <dbReference type="Proteomes" id="UP001642483"/>
    </source>
</evidence>
<dbReference type="SUPFAM" id="SSF53335">
    <property type="entry name" value="S-adenosyl-L-methionine-dependent methyltransferases"/>
    <property type="match status" value="1"/>
</dbReference>
<dbReference type="PANTHER" id="PTHR12843">
    <property type="entry name" value="PROTEIN-LYSINE N-METHYLTRANSFERASE METTL10"/>
    <property type="match status" value="1"/>
</dbReference>
<dbReference type="PANTHER" id="PTHR12843:SF5">
    <property type="entry name" value="EEF1A LYSINE METHYLTRANSFERASE 2"/>
    <property type="match status" value="1"/>
</dbReference>
<comment type="subcellular location">
    <subcellularLocation>
        <location evidence="5">Cytoplasm</location>
    </subcellularLocation>
</comment>
<dbReference type="Gene3D" id="3.40.50.150">
    <property type="entry name" value="Vaccinia Virus protein VP39"/>
    <property type="match status" value="1"/>
</dbReference>
<evidence type="ECO:0000313" key="7">
    <source>
        <dbReference type="EMBL" id="CAK8676024.1"/>
    </source>
</evidence>
<evidence type="ECO:0000259" key="6">
    <source>
        <dbReference type="Pfam" id="PF13847"/>
    </source>
</evidence>
<sequence>MSDFGPSVLGTLGYWDGIYQKELEDFRDNEDPGTEWFGHNVAKRIVKWVKESNILSKESTIIDIGCGNGLLLLELAKLGYTNLCGVDYSKGALELAKNIFNHEKIPEDVATWLELDITNQTIVKSENEPAIMKVCNDAVYKRACYIEQVKQFLSKRFGILLITSCNWTTAELQSHFMDFKLLEELPAPTFTFGGKTGKTVSSCVFKLLA</sequence>
<dbReference type="Pfam" id="PF13847">
    <property type="entry name" value="Methyltransf_31"/>
    <property type="match status" value="1"/>
</dbReference>
<feature type="domain" description="Methyltransferase" evidence="6">
    <location>
        <begin position="56"/>
        <end position="177"/>
    </location>
</feature>
<dbReference type="EC" id="2.1.1.-" evidence="5"/>
<name>A0ABP0FC64_CLALP</name>
<gene>
    <name evidence="7" type="ORF">CVLEPA_LOCUS5533</name>
</gene>
<evidence type="ECO:0000256" key="4">
    <source>
        <dbReference type="ARBA" id="ARBA00022691"/>
    </source>
</evidence>
<dbReference type="InterPro" id="IPR025714">
    <property type="entry name" value="Methyltranfer_dom"/>
</dbReference>
<keyword evidence="4 5" id="KW-0949">S-adenosyl-L-methionine</keyword>
<dbReference type="Proteomes" id="UP001642483">
    <property type="component" value="Unassembled WGS sequence"/>
</dbReference>
<accession>A0ABP0FC64</accession>
<keyword evidence="3 5" id="KW-0808">Transferase</keyword>
<evidence type="ECO:0000256" key="1">
    <source>
        <dbReference type="ARBA" id="ARBA00022490"/>
    </source>
</evidence>
<evidence type="ECO:0000256" key="5">
    <source>
        <dbReference type="HAMAP-Rule" id="MF_03188"/>
    </source>
</evidence>
<dbReference type="InterPro" id="IPR026635">
    <property type="entry name" value="Efm4/METTL10"/>
</dbReference>
<comment type="function">
    <text evidence="5">S-adenosyl-L-methionine-dependent protein-lysine N-methyltransferase that methylates elongation factor 1-alpha.</text>
</comment>
<dbReference type="HAMAP" id="MF_03188">
    <property type="entry name" value="Methyltr_EFM4"/>
    <property type="match status" value="1"/>
</dbReference>
<keyword evidence="2 5" id="KW-0489">Methyltransferase</keyword>
<dbReference type="EMBL" id="CAWYQH010000024">
    <property type="protein sequence ID" value="CAK8676024.1"/>
    <property type="molecule type" value="Genomic_DNA"/>
</dbReference>
<proteinExistence type="inferred from homology"/>
<comment type="similarity">
    <text evidence="5">Belongs to the class I-like SAM-binding methyltransferase superfamily. EFM4 family.</text>
</comment>
<evidence type="ECO:0000256" key="2">
    <source>
        <dbReference type="ARBA" id="ARBA00022603"/>
    </source>
</evidence>